<dbReference type="GO" id="GO:0009279">
    <property type="term" value="C:cell outer membrane"/>
    <property type="evidence" value="ECO:0007669"/>
    <property type="project" value="UniProtKB-SubCell"/>
</dbReference>
<accession>A0AAU6WUA5</accession>
<dbReference type="RefSeq" id="WP_345767474.1">
    <property type="nucleotide sequence ID" value="NZ_CP154834.1"/>
</dbReference>
<evidence type="ECO:0000256" key="7">
    <source>
        <dbReference type="ARBA" id="ARBA00023237"/>
    </source>
</evidence>
<dbReference type="Pfam" id="PF02321">
    <property type="entry name" value="OEP"/>
    <property type="match status" value="1"/>
</dbReference>
<gene>
    <name evidence="8" type="ORF">AAFP95_09225</name>
</gene>
<comment type="subcellular location">
    <subcellularLocation>
        <location evidence="1">Cell outer membrane</location>
    </subcellularLocation>
</comment>
<keyword evidence="9" id="KW-1185">Reference proteome</keyword>
<dbReference type="AlphaFoldDB" id="A0AAU6WUA5"/>
<evidence type="ECO:0000313" key="8">
    <source>
        <dbReference type="EMBL" id="XAO75971.1"/>
    </source>
</evidence>
<evidence type="ECO:0000256" key="2">
    <source>
        <dbReference type="ARBA" id="ARBA00007613"/>
    </source>
</evidence>
<dbReference type="GO" id="GO:0015288">
    <property type="term" value="F:porin activity"/>
    <property type="evidence" value="ECO:0007669"/>
    <property type="project" value="TreeGrafter"/>
</dbReference>
<dbReference type="SUPFAM" id="SSF56954">
    <property type="entry name" value="Outer membrane efflux proteins (OEP)"/>
    <property type="match status" value="1"/>
</dbReference>
<organism evidence="8 9">
    <name type="scientific">Chryseobacterium endophyticum</name>
    <dbReference type="NCBI Taxonomy" id="1854762"/>
    <lineage>
        <taxon>Bacteria</taxon>
        <taxon>Pseudomonadati</taxon>
        <taxon>Bacteroidota</taxon>
        <taxon>Flavobacteriia</taxon>
        <taxon>Flavobacteriales</taxon>
        <taxon>Weeksellaceae</taxon>
        <taxon>Chryseobacterium group</taxon>
        <taxon>Chryseobacterium</taxon>
    </lineage>
</organism>
<evidence type="ECO:0000256" key="6">
    <source>
        <dbReference type="ARBA" id="ARBA00023136"/>
    </source>
</evidence>
<dbReference type="PANTHER" id="PTHR30026">
    <property type="entry name" value="OUTER MEMBRANE PROTEIN TOLC"/>
    <property type="match status" value="1"/>
</dbReference>
<dbReference type="PANTHER" id="PTHR30026:SF20">
    <property type="entry name" value="OUTER MEMBRANE PROTEIN TOLC"/>
    <property type="match status" value="1"/>
</dbReference>
<dbReference type="GO" id="GO:1990281">
    <property type="term" value="C:efflux pump complex"/>
    <property type="evidence" value="ECO:0007669"/>
    <property type="project" value="TreeGrafter"/>
</dbReference>
<keyword evidence="3" id="KW-0813">Transport</keyword>
<keyword evidence="4" id="KW-1134">Transmembrane beta strand</keyword>
<evidence type="ECO:0000256" key="1">
    <source>
        <dbReference type="ARBA" id="ARBA00004442"/>
    </source>
</evidence>
<name>A0AAU6WUA5_9FLAO</name>
<evidence type="ECO:0000256" key="3">
    <source>
        <dbReference type="ARBA" id="ARBA00022448"/>
    </source>
</evidence>
<proteinExistence type="inferred from homology"/>
<comment type="similarity">
    <text evidence="2">Belongs to the outer membrane factor (OMF) (TC 1.B.17) family.</text>
</comment>
<dbReference type="EMBL" id="CP154834">
    <property type="protein sequence ID" value="XAO75971.1"/>
    <property type="molecule type" value="Genomic_DNA"/>
</dbReference>
<keyword evidence="5" id="KW-0812">Transmembrane</keyword>
<dbReference type="InterPro" id="IPR051906">
    <property type="entry name" value="TolC-like"/>
</dbReference>
<dbReference type="Gene3D" id="1.20.1600.10">
    <property type="entry name" value="Outer membrane efflux proteins (OEP)"/>
    <property type="match status" value="1"/>
</dbReference>
<reference evidence="8 9" key="1">
    <citation type="submission" date="2024-04" db="EMBL/GenBank/DDBJ databases">
        <title>Genome sequencing and assembly of rice foliar adapted Chryseobacterium endophyticum OsEnb-ALM-A6.</title>
        <authorList>
            <person name="Kumar S."/>
            <person name="Javed M."/>
            <person name="Chouhan V."/>
            <person name="Charishma K."/>
            <person name="Patel A."/>
            <person name="Kumar M."/>
            <person name="Sahu K.P."/>
            <person name="Kumar A."/>
        </authorList>
    </citation>
    <scope>NUCLEOTIDE SEQUENCE [LARGE SCALE GENOMIC DNA]</scope>
    <source>
        <strain evidence="8 9">OsEnb-ALM-A6</strain>
    </source>
</reference>
<evidence type="ECO:0000256" key="5">
    <source>
        <dbReference type="ARBA" id="ARBA00022692"/>
    </source>
</evidence>
<evidence type="ECO:0000313" key="9">
    <source>
        <dbReference type="Proteomes" id="UP001463665"/>
    </source>
</evidence>
<sequence>MAFGMKAVNPLLKLKIEGGNLPVYDGNPANLLTATEFAYMPGINMNFLQQVAGGAVTLVQPIYAGNRIKTGNQLADINLDVKKKQQELSDKEILYKTEKEFLQIISLSEKEKTLTGYEEFLDKLSKEVQTAVKSGVVIKNDLLKVTVKRSELKLKRTQLENGIALSKKQLCQTTGIPYNDNLVLEDQLAVINPPESYYISEDEAVKNRLEYQMLEKSVEASKLQTELKKGEARPSVNVGLSGFYLDPITRNIDRAFNGMAFAAVTVPISNWWEDKHKVNQLKTKEKMAENDLKENTELLKIQIDKAWRDLQEAYKSIHLNEETLVQASENSRVNQQSYKNGLSQMSDLLEAQAQVNDTQEKLIDSKINYQLAISYYLLVSGR</sequence>
<dbReference type="Proteomes" id="UP001463665">
    <property type="component" value="Chromosome"/>
</dbReference>
<evidence type="ECO:0000256" key="4">
    <source>
        <dbReference type="ARBA" id="ARBA00022452"/>
    </source>
</evidence>
<dbReference type="GO" id="GO:0015562">
    <property type="term" value="F:efflux transmembrane transporter activity"/>
    <property type="evidence" value="ECO:0007669"/>
    <property type="project" value="InterPro"/>
</dbReference>
<keyword evidence="6" id="KW-0472">Membrane</keyword>
<protein>
    <submittedName>
        <fullName evidence="8">TolC family protein</fullName>
    </submittedName>
</protein>
<dbReference type="InterPro" id="IPR003423">
    <property type="entry name" value="OMP_efflux"/>
</dbReference>
<keyword evidence="7" id="KW-0998">Cell outer membrane</keyword>